<comment type="subcellular location">
    <subcellularLocation>
        <location evidence="1">Membrane</location>
        <topology evidence="1">Multi-pass membrane protein</topology>
    </subcellularLocation>
</comment>
<dbReference type="PROSITE" id="PS50262">
    <property type="entry name" value="G_PROTEIN_RECEP_F1_2"/>
    <property type="match status" value="1"/>
</dbReference>
<gene>
    <name evidence="14" type="ORF">CAMP_LOCUS10868</name>
</gene>
<dbReference type="AlphaFoldDB" id="A0A9P1IP93"/>
<evidence type="ECO:0000256" key="11">
    <source>
        <dbReference type="SAM" id="MobiDB-lite"/>
    </source>
</evidence>
<keyword evidence="3 9" id="KW-0812">Transmembrane</keyword>
<feature type="transmembrane region" description="Helical" evidence="12">
    <location>
        <begin position="115"/>
        <end position="140"/>
    </location>
</feature>
<evidence type="ECO:0000313" key="15">
    <source>
        <dbReference type="Proteomes" id="UP001152747"/>
    </source>
</evidence>
<dbReference type="InterPro" id="IPR000611">
    <property type="entry name" value="NPY_rcpt"/>
</dbReference>
<dbReference type="Pfam" id="PF00001">
    <property type="entry name" value="7tm_1"/>
    <property type="match status" value="1"/>
</dbReference>
<feature type="coiled-coil region" evidence="10">
    <location>
        <begin position="261"/>
        <end position="288"/>
    </location>
</feature>
<keyword evidence="15" id="KW-1185">Reference proteome</keyword>
<dbReference type="EMBL" id="CANHGI010000004">
    <property type="protein sequence ID" value="CAI5448231.1"/>
    <property type="molecule type" value="Genomic_DNA"/>
</dbReference>
<evidence type="ECO:0000256" key="7">
    <source>
        <dbReference type="ARBA" id="ARBA00023170"/>
    </source>
</evidence>
<dbReference type="PRINTS" id="PR01012">
    <property type="entry name" value="NRPEPTIDEYR"/>
</dbReference>
<dbReference type="GO" id="GO:0043005">
    <property type="term" value="C:neuron projection"/>
    <property type="evidence" value="ECO:0007669"/>
    <property type="project" value="TreeGrafter"/>
</dbReference>
<accession>A0A9P1IP93</accession>
<feature type="transmembrane region" description="Helical" evidence="12">
    <location>
        <begin position="152"/>
        <end position="173"/>
    </location>
</feature>
<evidence type="ECO:0000256" key="8">
    <source>
        <dbReference type="ARBA" id="ARBA00023224"/>
    </source>
</evidence>
<proteinExistence type="inferred from homology"/>
<sequence length="437" mass="49754">MPSRVDEALVTIMSYIKNVENPDLLALKNILRQGDSQRMIQEMRRKLMHLHQMTNETETCTRYIDAHPDLTNHPGVLVPFSLLYLHIFLLGILGNSAVLYLTMKHRQLQTVQNIFILNLCASNVLMCLTSLPVTFITNVYKQWFFSSPVCKLIPLVQGASVFVSTFSLSAIALDRYNLVVRPHKHTLSSRSAMMIALLIWVISVVVCMPYGWYMDVEKISGLCGEYCSEHWPLAEVRKGYSFLVLITQFLFPFATMAFCYYNIFARLRQRAENKLKKLSERSQLLESTSCGNGSRIIAMNPETSSINSGGQESRQRLAVLASQRRTTTILASMVLLFGFTWLPQNAYSLIIEYNELYFSSSDYGDHTYVVSMTAHLISMLTNVTNPFLYAWLNPMFREILIKTLKIGGDKSAKPETKQPNTSFIRMPNPPEAEASYL</sequence>
<dbReference type="OrthoDB" id="9046662at2759"/>
<feature type="transmembrane region" description="Helical" evidence="12">
    <location>
        <begin position="367"/>
        <end position="392"/>
    </location>
</feature>
<dbReference type="PROSITE" id="PS00237">
    <property type="entry name" value="G_PROTEIN_RECEP_F1_1"/>
    <property type="match status" value="1"/>
</dbReference>
<feature type="transmembrane region" description="Helical" evidence="12">
    <location>
        <begin position="194"/>
        <end position="212"/>
    </location>
</feature>
<dbReference type="PANTHER" id="PTHR24235">
    <property type="entry name" value="NEUROPEPTIDE Y RECEPTOR"/>
    <property type="match status" value="1"/>
</dbReference>
<keyword evidence="6 12" id="KW-0472">Membrane</keyword>
<comment type="caution">
    <text evidence="14">The sequence shown here is derived from an EMBL/GenBank/DDBJ whole genome shotgun (WGS) entry which is preliminary data.</text>
</comment>
<evidence type="ECO:0000313" key="14">
    <source>
        <dbReference type="EMBL" id="CAI5448231.1"/>
    </source>
</evidence>
<reference evidence="14" key="1">
    <citation type="submission" date="2022-11" db="EMBL/GenBank/DDBJ databases">
        <authorList>
            <person name="Kikuchi T."/>
        </authorList>
    </citation>
    <scope>NUCLEOTIDE SEQUENCE</scope>
    <source>
        <strain evidence="14">PS1010</strain>
    </source>
</reference>
<dbReference type="InterPro" id="IPR017452">
    <property type="entry name" value="GPCR_Rhodpsn_7TM"/>
</dbReference>
<evidence type="ECO:0000256" key="3">
    <source>
        <dbReference type="ARBA" id="ARBA00022692"/>
    </source>
</evidence>
<evidence type="ECO:0000256" key="1">
    <source>
        <dbReference type="ARBA" id="ARBA00004141"/>
    </source>
</evidence>
<dbReference type="PRINTS" id="PR00237">
    <property type="entry name" value="GPCRRHODOPSN"/>
</dbReference>
<keyword evidence="4 12" id="KW-1133">Transmembrane helix</keyword>
<dbReference type="GO" id="GO:0042923">
    <property type="term" value="F:neuropeptide binding"/>
    <property type="evidence" value="ECO:0007669"/>
    <property type="project" value="TreeGrafter"/>
</dbReference>
<evidence type="ECO:0000256" key="5">
    <source>
        <dbReference type="ARBA" id="ARBA00023040"/>
    </source>
</evidence>
<keyword evidence="10" id="KW-0175">Coiled coil</keyword>
<dbReference type="GO" id="GO:0005886">
    <property type="term" value="C:plasma membrane"/>
    <property type="evidence" value="ECO:0007669"/>
    <property type="project" value="TreeGrafter"/>
</dbReference>
<keyword evidence="7 9" id="KW-0675">Receptor</keyword>
<evidence type="ECO:0000256" key="4">
    <source>
        <dbReference type="ARBA" id="ARBA00022989"/>
    </source>
</evidence>
<dbReference type="InterPro" id="IPR000276">
    <property type="entry name" value="GPCR_Rhodpsn"/>
</dbReference>
<evidence type="ECO:0000256" key="10">
    <source>
        <dbReference type="SAM" id="Coils"/>
    </source>
</evidence>
<dbReference type="GO" id="GO:0004983">
    <property type="term" value="F:neuropeptide Y receptor activity"/>
    <property type="evidence" value="ECO:0007669"/>
    <property type="project" value="InterPro"/>
</dbReference>
<evidence type="ECO:0000256" key="6">
    <source>
        <dbReference type="ARBA" id="ARBA00023136"/>
    </source>
</evidence>
<name>A0A9P1IP93_9PELO</name>
<evidence type="ECO:0000259" key="13">
    <source>
        <dbReference type="PROSITE" id="PS50262"/>
    </source>
</evidence>
<keyword evidence="5 9" id="KW-0297">G-protein coupled receptor</keyword>
<feature type="region of interest" description="Disordered" evidence="11">
    <location>
        <begin position="409"/>
        <end position="437"/>
    </location>
</feature>
<organism evidence="14 15">
    <name type="scientific">Caenorhabditis angaria</name>
    <dbReference type="NCBI Taxonomy" id="860376"/>
    <lineage>
        <taxon>Eukaryota</taxon>
        <taxon>Metazoa</taxon>
        <taxon>Ecdysozoa</taxon>
        <taxon>Nematoda</taxon>
        <taxon>Chromadorea</taxon>
        <taxon>Rhabditida</taxon>
        <taxon>Rhabditina</taxon>
        <taxon>Rhabditomorpha</taxon>
        <taxon>Rhabditoidea</taxon>
        <taxon>Rhabditidae</taxon>
        <taxon>Peloderinae</taxon>
        <taxon>Caenorhabditis</taxon>
    </lineage>
</organism>
<evidence type="ECO:0000256" key="9">
    <source>
        <dbReference type="RuleBase" id="RU000688"/>
    </source>
</evidence>
<keyword evidence="8 9" id="KW-0807">Transducer</keyword>
<dbReference type="CDD" id="cd15203">
    <property type="entry name" value="7tmA_NPYR-like"/>
    <property type="match status" value="1"/>
</dbReference>
<dbReference type="SUPFAM" id="SSF81321">
    <property type="entry name" value="Family A G protein-coupled receptor-like"/>
    <property type="match status" value="1"/>
</dbReference>
<dbReference type="Proteomes" id="UP001152747">
    <property type="component" value="Unassembled WGS sequence"/>
</dbReference>
<dbReference type="Gene3D" id="1.20.1070.10">
    <property type="entry name" value="Rhodopsin 7-helix transmembrane proteins"/>
    <property type="match status" value="1"/>
</dbReference>
<evidence type="ECO:0000256" key="2">
    <source>
        <dbReference type="ARBA" id="ARBA00010663"/>
    </source>
</evidence>
<dbReference type="SMART" id="SM01381">
    <property type="entry name" value="7TM_GPCR_Srsx"/>
    <property type="match status" value="1"/>
</dbReference>
<dbReference type="PANTHER" id="PTHR24235:SF9">
    <property type="entry name" value="G-PROTEIN COUPLED RECEPTORS FAMILY 1 PROFILE DOMAIN-CONTAINING PROTEIN"/>
    <property type="match status" value="1"/>
</dbReference>
<feature type="transmembrane region" description="Helical" evidence="12">
    <location>
        <begin position="329"/>
        <end position="347"/>
    </location>
</feature>
<feature type="domain" description="G-protein coupled receptors family 1 profile" evidence="13">
    <location>
        <begin position="94"/>
        <end position="389"/>
    </location>
</feature>
<protein>
    <recommendedName>
        <fullName evidence="13">G-protein coupled receptors family 1 profile domain-containing protein</fullName>
    </recommendedName>
</protein>
<comment type="similarity">
    <text evidence="2 9">Belongs to the G-protein coupled receptor 1 family.</text>
</comment>
<feature type="transmembrane region" description="Helical" evidence="12">
    <location>
        <begin position="240"/>
        <end position="264"/>
    </location>
</feature>
<evidence type="ECO:0000256" key="12">
    <source>
        <dbReference type="SAM" id="Phobius"/>
    </source>
</evidence>
<feature type="transmembrane region" description="Helical" evidence="12">
    <location>
        <begin position="83"/>
        <end position="103"/>
    </location>
</feature>